<evidence type="ECO:0000256" key="10">
    <source>
        <dbReference type="ARBA" id="ARBA00022833"/>
    </source>
</evidence>
<protein>
    <recommendedName>
        <fullName evidence="4">RING-type E3 ubiquitin transferase</fullName>
        <ecNumber evidence="4">2.3.2.27</ecNumber>
    </recommendedName>
</protein>
<dbReference type="OrthoDB" id="690398at2759"/>
<accession>A0A9Q0C4R3</accession>
<evidence type="ECO:0000256" key="14">
    <source>
        <dbReference type="PROSITE-ProRule" id="PRU00175"/>
    </source>
</evidence>
<keyword evidence="9" id="KW-0833">Ubl conjugation pathway</keyword>
<dbReference type="GO" id="GO:0061630">
    <property type="term" value="F:ubiquitin protein ligase activity"/>
    <property type="evidence" value="ECO:0007669"/>
    <property type="project" value="UniProtKB-EC"/>
</dbReference>
<dbReference type="InterPro" id="IPR001841">
    <property type="entry name" value="Znf_RING"/>
</dbReference>
<gene>
    <name evidence="19" type="ORF">LUZ63_018604</name>
</gene>
<evidence type="ECO:0000256" key="1">
    <source>
        <dbReference type="ARBA" id="ARBA00000900"/>
    </source>
</evidence>
<evidence type="ECO:0000256" key="15">
    <source>
        <dbReference type="SAM" id="MobiDB-lite"/>
    </source>
</evidence>
<comment type="similarity">
    <text evidence="13">Belongs to the RING-type zinc finger family. ATL subfamily.</text>
</comment>
<keyword evidence="20" id="KW-1185">Reference proteome</keyword>
<dbReference type="PANTHER" id="PTHR14155:SF627">
    <property type="entry name" value="OS06G0192800 PROTEIN"/>
    <property type="match status" value="1"/>
</dbReference>
<dbReference type="Gene3D" id="3.30.40.10">
    <property type="entry name" value="Zinc/RING finger domain, C3HC4 (zinc finger)"/>
    <property type="match status" value="1"/>
</dbReference>
<evidence type="ECO:0000256" key="12">
    <source>
        <dbReference type="ARBA" id="ARBA00023136"/>
    </source>
</evidence>
<dbReference type="EMBL" id="JAMQYH010000005">
    <property type="protein sequence ID" value="KAJ1687214.1"/>
    <property type="molecule type" value="Genomic_DNA"/>
</dbReference>
<dbReference type="GO" id="GO:0016020">
    <property type="term" value="C:membrane"/>
    <property type="evidence" value="ECO:0007669"/>
    <property type="project" value="UniProtKB-SubCell"/>
</dbReference>
<comment type="subcellular location">
    <subcellularLocation>
        <location evidence="2">Membrane</location>
        <topology evidence="2">Single-pass membrane protein</topology>
    </subcellularLocation>
</comment>
<dbReference type="SMART" id="SM00184">
    <property type="entry name" value="RING"/>
    <property type="match status" value="1"/>
</dbReference>
<evidence type="ECO:0000256" key="8">
    <source>
        <dbReference type="ARBA" id="ARBA00022771"/>
    </source>
</evidence>
<evidence type="ECO:0000256" key="4">
    <source>
        <dbReference type="ARBA" id="ARBA00012483"/>
    </source>
</evidence>
<name>A0A9Q0C4R3_9POAL</name>
<evidence type="ECO:0000256" key="9">
    <source>
        <dbReference type="ARBA" id="ARBA00022786"/>
    </source>
</evidence>
<evidence type="ECO:0000256" key="16">
    <source>
        <dbReference type="SAM" id="Phobius"/>
    </source>
</evidence>
<organism evidence="19 20">
    <name type="scientific">Rhynchospora breviuscula</name>
    <dbReference type="NCBI Taxonomy" id="2022672"/>
    <lineage>
        <taxon>Eukaryota</taxon>
        <taxon>Viridiplantae</taxon>
        <taxon>Streptophyta</taxon>
        <taxon>Embryophyta</taxon>
        <taxon>Tracheophyta</taxon>
        <taxon>Spermatophyta</taxon>
        <taxon>Magnoliopsida</taxon>
        <taxon>Liliopsida</taxon>
        <taxon>Poales</taxon>
        <taxon>Cyperaceae</taxon>
        <taxon>Cyperoideae</taxon>
        <taxon>Rhynchosporeae</taxon>
        <taxon>Rhynchospora</taxon>
    </lineage>
</organism>
<feature type="signal peptide" evidence="17">
    <location>
        <begin position="1"/>
        <end position="32"/>
    </location>
</feature>
<dbReference type="Proteomes" id="UP001151287">
    <property type="component" value="Unassembled WGS sequence"/>
</dbReference>
<comment type="caution">
    <text evidence="19">The sequence shown here is derived from an EMBL/GenBank/DDBJ whole genome shotgun (WGS) entry which is preliminary data.</text>
</comment>
<keyword evidence="6 16" id="KW-0812">Transmembrane</keyword>
<evidence type="ECO:0000256" key="6">
    <source>
        <dbReference type="ARBA" id="ARBA00022692"/>
    </source>
</evidence>
<feature type="compositionally biased region" description="Polar residues" evidence="15">
    <location>
        <begin position="182"/>
        <end position="197"/>
    </location>
</feature>
<dbReference type="SUPFAM" id="SSF57850">
    <property type="entry name" value="RING/U-box"/>
    <property type="match status" value="1"/>
</dbReference>
<dbReference type="GO" id="GO:0008270">
    <property type="term" value="F:zinc ion binding"/>
    <property type="evidence" value="ECO:0007669"/>
    <property type="project" value="UniProtKB-KW"/>
</dbReference>
<keyword evidence="12 16" id="KW-0472">Membrane</keyword>
<sequence>MDHYHLNSKPNNDLTFIFLVFSFLLAITPVQAQIAGNSPNNNSTTTSFNLTFALIFIALIILFFVTAFLIIFFSCGGPPRTSRPTVPTTFDEIGAAWVIPIVRQSGLDRRVLDKFPIMKFSEVKGLIPRTLECAVCLSEYNDLDTLRILPGCCHVFHPDCIDHWLSNHDACPVCRASLTNPNIISTEPQPETGNDGASTEDERHKMSMSMDGTDRFTLRLPDHVLRQIEVQRGYKLSASIAGSGYQGTPMSKSGRVWSFIRTFSSRRGLEAGGGSRSIRLGGSLRRNPTIGRNGSIHHTAMVRSGSVRGQVDGLASVMIPVRSGSVRGENHMVASNTVLPQSGSVRGQTDMVASTIGIVRSGSVINQTDVITSSTNPLQSGTAIGQTDMAASASVRSGSMRGQANMVASGGTLPVHELDQV</sequence>
<dbReference type="EC" id="2.3.2.27" evidence="4"/>
<evidence type="ECO:0000256" key="11">
    <source>
        <dbReference type="ARBA" id="ARBA00022989"/>
    </source>
</evidence>
<keyword evidence="10" id="KW-0862">Zinc</keyword>
<dbReference type="PROSITE" id="PS50089">
    <property type="entry name" value="ZF_RING_2"/>
    <property type="match status" value="1"/>
</dbReference>
<dbReference type="FunFam" id="3.30.40.10:FF:000187">
    <property type="entry name" value="E3 ubiquitin-protein ligase ATL6"/>
    <property type="match status" value="1"/>
</dbReference>
<dbReference type="PANTHER" id="PTHR14155">
    <property type="entry name" value="RING FINGER DOMAIN-CONTAINING"/>
    <property type="match status" value="1"/>
</dbReference>
<evidence type="ECO:0000256" key="3">
    <source>
        <dbReference type="ARBA" id="ARBA00004906"/>
    </source>
</evidence>
<evidence type="ECO:0000313" key="20">
    <source>
        <dbReference type="Proteomes" id="UP001151287"/>
    </source>
</evidence>
<dbReference type="InterPro" id="IPR053238">
    <property type="entry name" value="RING-H2_zinc_finger"/>
</dbReference>
<comment type="catalytic activity">
    <reaction evidence="1">
        <text>S-ubiquitinyl-[E2 ubiquitin-conjugating enzyme]-L-cysteine + [acceptor protein]-L-lysine = [E2 ubiquitin-conjugating enzyme]-L-cysteine + N(6)-ubiquitinyl-[acceptor protein]-L-lysine.</text>
        <dbReference type="EC" id="2.3.2.27"/>
    </reaction>
</comment>
<evidence type="ECO:0000259" key="18">
    <source>
        <dbReference type="PROSITE" id="PS50089"/>
    </source>
</evidence>
<evidence type="ECO:0000256" key="17">
    <source>
        <dbReference type="SAM" id="SignalP"/>
    </source>
</evidence>
<dbReference type="CDD" id="cd16461">
    <property type="entry name" value="RING-H2_EL5-like"/>
    <property type="match status" value="1"/>
</dbReference>
<proteinExistence type="inferred from homology"/>
<evidence type="ECO:0000256" key="7">
    <source>
        <dbReference type="ARBA" id="ARBA00022723"/>
    </source>
</evidence>
<evidence type="ECO:0000256" key="13">
    <source>
        <dbReference type="ARBA" id="ARBA00024209"/>
    </source>
</evidence>
<reference evidence="19" key="1">
    <citation type="journal article" date="2022" name="Cell">
        <title>Repeat-based holocentromeres influence genome architecture and karyotype evolution.</title>
        <authorList>
            <person name="Hofstatter P.G."/>
            <person name="Thangavel G."/>
            <person name="Lux T."/>
            <person name="Neumann P."/>
            <person name="Vondrak T."/>
            <person name="Novak P."/>
            <person name="Zhang M."/>
            <person name="Costa L."/>
            <person name="Castellani M."/>
            <person name="Scott A."/>
            <person name="Toegelov H."/>
            <person name="Fuchs J."/>
            <person name="Mata-Sucre Y."/>
            <person name="Dias Y."/>
            <person name="Vanzela A.L.L."/>
            <person name="Huettel B."/>
            <person name="Almeida C.C.S."/>
            <person name="Simkova H."/>
            <person name="Souza G."/>
            <person name="Pedrosa-Harand A."/>
            <person name="Macas J."/>
            <person name="Mayer K.F.X."/>
            <person name="Houben A."/>
            <person name="Marques A."/>
        </authorList>
    </citation>
    <scope>NUCLEOTIDE SEQUENCE</scope>
    <source>
        <strain evidence="19">RhyBre1mFocal</strain>
    </source>
</reference>
<dbReference type="InterPro" id="IPR013083">
    <property type="entry name" value="Znf_RING/FYVE/PHD"/>
</dbReference>
<keyword evidence="8 14" id="KW-0863">Zinc-finger</keyword>
<dbReference type="Pfam" id="PF13639">
    <property type="entry name" value="zf-RING_2"/>
    <property type="match status" value="1"/>
</dbReference>
<evidence type="ECO:0000256" key="2">
    <source>
        <dbReference type="ARBA" id="ARBA00004167"/>
    </source>
</evidence>
<feature type="region of interest" description="Disordered" evidence="15">
    <location>
        <begin position="182"/>
        <end position="207"/>
    </location>
</feature>
<feature type="chain" id="PRO_5040220669" description="RING-type E3 ubiquitin transferase" evidence="17">
    <location>
        <begin position="33"/>
        <end position="421"/>
    </location>
</feature>
<evidence type="ECO:0000256" key="5">
    <source>
        <dbReference type="ARBA" id="ARBA00022679"/>
    </source>
</evidence>
<keyword evidence="7" id="KW-0479">Metal-binding</keyword>
<keyword evidence="11 16" id="KW-1133">Transmembrane helix</keyword>
<keyword evidence="17" id="KW-0732">Signal</keyword>
<dbReference type="AlphaFoldDB" id="A0A9Q0C4R3"/>
<keyword evidence="5" id="KW-0808">Transferase</keyword>
<feature type="transmembrane region" description="Helical" evidence="16">
    <location>
        <begin position="48"/>
        <end position="73"/>
    </location>
</feature>
<feature type="domain" description="RING-type" evidence="18">
    <location>
        <begin position="133"/>
        <end position="175"/>
    </location>
</feature>
<evidence type="ECO:0000313" key="19">
    <source>
        <dbReference type="EMBL" id="KAJ1687214.1"/>
    </source>
</evidence>
<comment type="pathway">
    <text evidence="3">Protein modification; protein ubiquitination.</text>
</comment>